<keyword evidence="4 6" id="KW-1133">Transmembrane helix</keyword>
<dbReference type="Proteomes" id="UP000662701">
    <property type="component" value="Unassembled WGS sequence"/>
</dbReference>
<proteinExistence type="inferred from homology"/>
<comment type="caution">
    <text evidence="8">The sequence shown here is derived from an EMBL/GenBank/DDBJ whole genome shotgun (WGS) entry which is preliminary data.</text>
</comment>
<feature type="transmembrane region" description="Helical" evidence="6">
    <location>
        <begin position="87"/>
        <end position="108"/>
    </location>
</feature>
<feature type="transmembrane region" description="Helical" evidence="6">
    <location>
        <begin position="33"/>
        <end position="53"/>
    </location>
</feature>
<reference evidence="8 9" key="2">
    <citation type="submission" date="2020-11" db="EMBL/GenBank/DDBJ databases">
        <title>Description of novel Gluconobacter species.</title>
        <authorList>
            <person name="Cleenwerck I."/>
            <person name="Cnockaert M."/>
            <person name="Borremans W."/>
            <person name="Wieme A.D."/>
            <person name="De Vuyst L."/>
            <person name="Vandamme P."/>
        </authorList>
    </citation>
    <scope>NUCLEOTIDE SEQUENCE [LARGE SCALE GENOMIC DNA]</scope>
    <source>
        <strain evidence="8 9">LMG 1745</strain>
    </source>
</reference>
<feature type="transmembrane region" description="Helical" evidence="6">
    <location>
        <begin position="213"/>
        <end position="237"/>
    </location>
</feature>
<keyword evidence="9" id="KW-1185">Reference proteome</keyword>
<feature type="domain" description="EamA" evidence="7">
    <location>
        <begin position="150"/>
        <end position="289"/>
    </location>
</feature>
<evidence type="ECO:0000256" key="5">
    <source>
        <dbReference type="ARBA" id="ARBA00023136"/>
    </source>
</evidence>
<evidence type="ECO:0000256" key="6">
    <source>
        <dbReference type="SAM" id="Phobius"/>
    </source>
</evidence>
<dbReference type="SUPFAM" id="SSF103481">
    <property type="entry name" value="Multidrug resistance efflux transporter EmrE"/>
    <property type="match status" value="2"/>
</dbReference>
<keyword evidence="5 6" id="KW-0472">Membrane</keyword>
<feature type="transmembrane region" description="Helical" evidence="6">
    <location>
        <begin position="186"/>
        <end position="207"/>
    </location>
</feature>
<evidence type="ECO:0000256" key="2">
    <source>
        <dbReference type="ARBA" id="ARBA00007362"/>
    </source>
</evidence>
<evidence type="ECO:0000313" key="9">
    <source>
        <dbReference type="Proteomes" id="UP000662701"/>
    </source>
</evidence>
<feature type="transmembrane region" description="Helical" evidence="6">
    <location>
        <begin position="278"/>
        <end position="295"/>
    </location>
</feature>
<evidence type="ECO:0000259" key="7">
    <source>
        <dbReference type="Pfam" id="PF00892"/>
    </source>
</evidence>
<evidence type="ECO:0000256" key="4">
    <source>
        <dbReference type="ARBA" id="ARBA00022989"/>
    </source>
</evidence>
<feature type="transmembrane region" description="Helical" evidence="6">
    <location>
        <begin position="244"/>
        <end position="266"/>
    </location>
</feature>
<keyword evidence="3 6" id="KW-0812">Transmembrane</keyword>
<reference evidence="9" key="1">
    <citation type="submission" date="2020-04" db="EMBL/GenBank/DDBJ databases">
        <title>Description of novel Gluconacetobacter.</title>
        <authorList>
            <person name="Sombolestani A."/>
        </authorList>
    </citation>
    <scope>NUCLEOTIDE SEQUENCE [LARGE SCALE GENOMIC DNA]</scope>
    <source>
        <strain evidence="9">LMG 1745</strain>
    </source>
</reference>
<evidence type="ECO:0000256" key="3">
    <source>
        <dbReference type="ARBA" id="ARBA00022692"/>
    </source>
</evidence>
<feature type="transmembrane region" description="Helical" evidence="6">
    <location>
        <begin position="151"/>
        <end position="174"/>
    </location>
</feature>
<feature type="transmembrane region" description="Helical" evidence="6">
    <location>
        <begin position="120"/>
        <end position="139"/>
    </location>
</feature>
<dbReference type="InterPro" id="IPR000620">
    <property type="entry name" value="EamA_dom"/>
</dbReference>
<gene>
    <name evidence="8" type="ORF">HKD19_14200</name>
</gene>
<comment type="similarity">
    <text evidence="2">Belongs to the EamA transporter family.</text>
</comment>
<evidence type="ECO:0000256" key="1">
    <source>
        <dbReference type="ARBA" id="ARBA00004141"/>
    </source>
</evidence>
<dbReference type="Pfam" id="PF00892">
    <property type="entry name" value="EamA"/>
    <property type="match status" value="2"/>
</dbReference>
<dbReference type="PANTHER" id="PTHR32322:SF2">
    <property type="entry name" value="EAMA DOMAIN-CONTAINING PROTEIN"/>
    <property type="match status" value="1"/>
</dbReference>
<feature type="transmembrane region" description="Helical" evidence="6">
    <location>
        <begin position="65"/>
        <end position="81"/>
    </location>
</feature>
<dbReference type="InterPro" id="IPR050638">
    <property type="entry name" value="AA-Vitamin_Transporters"/>
</dbReference>
<accession>A0ABR9YZE1</accession>
<comment type="subcellular location">
    <subcellularLocation>
        <location evidence="1">Membrane</location>
        <topology evidence="1">Multi-pass membrane protein</topology>
    </subcellularLocation>
</comment>
<name>A0ABR9YZE1_9PROT</name>
<organism evidence="8 9">
    <name type="scientific">Gluconobacter cadivus</name>
    <dbReference type="NCBI Taxonomy" id="2728101"/>
    <lineage>
        <taxon>Bacteria</taxon>
        <taxon>Pseudomonadati</taxon>
        <taxon>Pseudomonadota</taxon>
        <taxon>Alphaproteobacteria</taxon>
        <taxon>Acetobacterales</taxon>
        <taxon>Acetobacteraceae</taxon>
        <taxon>Gluconobacter</taxon>
    </lineage>
</organism>
<feature type="domain" description="EamA" evidence="7">
    <location>
        <begin position="2"/>
        <end position="109"/>
    </location>
</feature>
<evidence type="ECO:0000313" key="8">
    <source>
        <dbReference type="EMBL" id="MBF0889689.1"/>
    </source>
</evidence>
<sequence>MGTLCGVGAGALWGLVFLAPELARDFTPLQLAIGRFLAYGIIAFFVIMPRWPVLKSRLKKQDWRALFWLSLFGNTLYYILLSKAVQSGGIALTSLVIGFLPVAVTIIGSRDKGAVSLTSLLPSLLLCGAGAVCIGWQALKAPEATHQTSMGLLWAITALLSWTAYAVGNSRSLVRLSTVSVHDWNLLIGLVTGAQAACLVPIALLSGHLDHDLMSWSCFVGVSTAVAIIASFLGNALWNKMSRLLPLTMTGQMILFETLFALIYGFLWEGRWPRPIEVAAFTLIVCSVMTCVSAHRKHHRTFSNAAMQSSRNGV</sequence>
<dbReference type="EMBL" id="JABCQH010000020">
    <property type="protein sequence ID" value="MBF0889689.1"/>
    <property type="molecule type" value="Genomic_DNA"/>
</dbReference>
<dbReference type="InterPro" id="IPR037185">
    <property type="entry name" value="EmrE-like"/>
</dbReference>
<protein>
    <submittedName>
        <fullName evidence="8">DMT family transporter</fullName>
    </submittedName>
</protein>
<dbReference type="PANTHER" id="PTHR32322">
    <property type="entry name" value="INNER MEMBRANE TRANSPORTER"/>
    <property type="match status" value="1"/>
</dbReference>